<comment type="caution">
    <text evidence="2">The sequence shown here is derived from an EMBL/GenBank/DDBJ whole genome shotgun (WGS) entry which is preliminary data.</text>
</comment>
<organism evidence="2 3">
    <name type="scientific">Cohnella yongneupensis</name>
    <dbReference type="NCBI Taxonomy" id="425006"/>
    <lineage>
        <taxon>Bacteria</taxon>
        <taxon>Bacillati</taxon>
        <taxon>Bacillota</taxon>
        <taxon>Bacilli</taxon>
        <taxon>Bacillales</taxon>
        <taxon>Paenibacillaceae</taxon>
        <taxon>Cohnella</taxon>
    </lineage>
</organism>
<evidence type="ECO:0000313" key="3">
    <source>
        <dbReference type="Proteomes" id="UP001596108"/>
    </source>
</evidence>
<dbReference type="Proteomes" id="UP001596108">
    <property type="component" value="Unassembled WGS sequence"/>
</dbReference>
<dbReference type="Pfam" id="PF06966">
    <property type="entry name" value="DUF1295"/>
    <property type="match status" value="1"/>
</dbReference>
<keyword evidence="1" id="KW-1133">Transmembrane helix</keyword>
<dbReference type="InterPro" id="IPR010721">
    <property type="entry name" value="UstE-like"/>
</dbReference>
<feature type="transmembrane region" description="Helical" evidence="1">
    <location>
        <begin position="30"/>
        <end position="48"/>
    </location>
</feature>
<keyword evidence="1" id="KW-0472">Membrane</keyword>
<feature type="transmembrane region" description="Helical" evidence="1">
    <location>
        <begin position="136"/>
        <end position="159"/>
    </location>
</feature>
<dbReference type="PROSITE" id="PS50244">
    <property type="entry name" value="S5A_REDUCTASE"/>
    <property type="match status" value="1"/>
</dbReference>
<name>A0ABW0QTJ0_9BACL</name>
<feature type="transmembrane region" description="Helical" evidence="1">
    <location>
        <begin position="186"/>
        <end position="203"/>
    </location>
</feature>
<keyword evidence="1" id="KW-0812">Transmembrane</keyword>
<dbReference type="Gene3D" id="1.20.120.1630">
    <property type="match status" value="1"/>
</dbReference>
<dbReference type="PANTHER" id="PTHR32251:SF17">
    <property type="entry name" value="STEROID 5-ALPHA REDUCTASE C-TERMINAL DOMAIN-CONTAINING PROTEIN"/>
    <property type="match status" value="1"/>
</dbReference>
<feature type="transmembrane region" description="Helical" evidence="1">
    <location>
        <begin position="99"/>
        <end position="124"/>
    </location>
</feature>
<evidence type="ECO:0000256" key="1">
    <source>
        <dbReference type="SAM" id="Phobius"/>
    </source>
</evidence>
<gene>
    <name evidence="2" type="ORF">ACFPQ4_01515</name>
</gene>
<protein>
    <submittedName>
        <fullName evidence="2">DUF1295 domain-containing protein</fullName>
    </submittedName>
</protein>
<reference evidence="3" key="1">
    <citation type="journal article" date="2019" name="Int. J. Syst. Evol. Microbiol.">
        <title>The Global Catalogue of Microorganisms (GCM) 10K type strain sequencing project: providing services to taxonomists for standard genome sequencing and annotation.</title>
        <authorList>
            <consortium name="The Broad Institute Genomics Platform"/>
            <consortium name="The Broad Institute Genome Sequencing Center for Infectious Disease"/>
            <person name="Wu L."/>
            <person name="Ma J."/>
        </authorList>
    </citation>
    <scope>NUCLEOTIDE SEQUENCE [LARGE SCALE GENOMIC DNA]</scope>
    <source>
        <strain evidence="3">CGMCC 1.18578</strain>
    </source>
</reference>
<feature type="transmembrane region" description="Helical" evidence="1">
    <location>
        <begin position="60"/>
        <end position="78"/>
    </location>
</feature>
<accession>A0ABW0QTJ0</accession>
<proteinExistence type="predicted"/>
<dbReference type="RefSeq" id="WP_378109946.1">
    <property type="nucleotide sequence ID" value="NZ_JBHSNC010000005.1"/>
</dbReference>
<dbReference type="PANTHER" id="PTHR32251">
    <property type="entry name" value="3-OXO-5-ALPHA-STEROID 4-DEHYDROGENASE"/>
    <property type="match status" value="1"/>
</dbReference>
<keyword evidence="3" id="KW-1185">Reference proteome</keyword>
<evidence type="ECO:0000313" key="2">
    <source>
        <dbReference type="EMBL" id="MFC5528135.1"/>
    </source>
</evidence>
<feature type="transmembrane region" description="Helical" evidence="1">
    <location>
        <begin position="6"/>
        <end position="23"/>
    </location>
</feature>
<sequence length="259" mass="29847">MWTLYGISGAAVFIFMVFLFLAAQIKKDNSIVDIGWGLGFVIVALTTFGYQEGFDSRRVLVTSLVCIWGVRLAAYLFIRSLGRGEDYRYADFRKQWGSRATLIAFFRVFMMQGLIMLLLAYPIIRVNSEQSGALDLAAYLGLAVWIIGFGFQAIGDWQLRQFKSNRRDKEEVLTTGLWRYTRHPNYFGEAVMWWGIALIVLPMPGGWGAIISSLLINLLLIKVSGVPFLDRRYAHNPAYQQYKKETNRFLPWFPRIERR</sequence>
<dbReference type="EMBL" id="JBHSNC010000005">
    <property type="protein sequence ID" value="MFC5528135.1"/>
    <property type="molecule type" value="Genomic_DNA"/>
</dbReference>